<feature type="region of interest" description="Disordered" evidence="2">
    <location>
        <begin position="1573"/>
        <end position="1655"/>
    </location>
</feature>
<feature type="region of interest" description="Disordered" evidence="2">
    <location>
        <begin position="435"/>
        <end position="468"/>
    </location>
</feature>
<dbReference type="PANTHER" id="PTHR33418:SF1">
    <property type="entry name" value="HELICASE-ASSOCIATED DOMAIN-CONTAINING PROTEIN"/>
    <property type="match status" value="1"/>
</dbReference>
<protein>
    <recommendedName>
        <fullName evidence="3">Helicase-associated domain-containing protein</fullName>
    </recommendedName>
</protein>
<dbReference type="InterPro" id="IPR015943">
    <property type="entry name" value="WD40/YVTN_repeat-like_dom_sf"/>
</dbReference>
<dbReference type="PANTHER" id="PTHR33418">
    <property type="entry name" value="HELICASE-ASSOCIATED"/>
    <property type="match status" value="1"/>
</dbReference>
<feature type="region of interest" description="Disordered" evidence="2">
    <location>
        <begin position="1"/>
        <end position="31"/>
    </location>
</feature>
<feature type="compositionally biased region" description="Polar residues" evidence="2">
    <location>
        <begin position="703"/>
        <end position="720"/>
    </location>
</feature>
<evidence type="ECO:0000259" key="3">
    <source>
        <dbReference type="Pfam" id="PF03457"/>
    </source>
</evidence>
<evidence type="ECO:0000256" key="2">
    <source>
        <dbReference type="SAM" id="MobiDB-lite"/>
    </source>
</evidence>
<organism evidence="4 5">
    <name type="scientific">Chaetoceros tenuissimus</name>
    <dbReference type="NCBI Taxonomy" id="426638"/>
    <lineage>
        <taxon>Eukaryota</taxon>
        <taxon>Sar</taxon>
        <taxon>Stramenopiles</taxon>
        <taxon>Ochrophyta</taxon>
        <taxon>Bacillariophyta</taxon>
        <taxon>Coscinodiscophyceae</taxon>
        <taxon>Chaetocerotophycidae</taxon>
        <taxon>Chaetocerotales</taxon>
        <taxon>Chaetocerotaceae</taxon>
        <taxon>Chaetoceros</taxon>
    </lineage>
</organism>
<feature type="domain" description="Helicase-associated" evidence="3">
    <location>
        <begin position="527"/>
        <end position="596"/>
    </location>
</feature>
<feature type="region of interest" description="Disordered" evidence="2">
    <location>
        <begin position="677"/>
        <end position="729"/>
    </location>
</feature>
<accession>A0AAD3CKM4</accession>
<proteinExistence type="predicted"/>
<feature type="compositionally biased region" description="Low complexity" evidence="2">
    <location>
        <begin position="20"/>
        <end position="31"/>
    </location>
</feature>
<evidence type="ECO:0000256" key="1">
    <source>
        <dbReference type="SAM" id="Coils"/>
    </source>
</evidence>
<evidence type="ECO:0000313" key="4">
    <source>
        <dbReference type="EMBL" id="GFH46499.1"/>
    </source>
</evidence>
<dbReference type="Proteomes" id="UP001054902">
    <property type="component" value="Unassembled WGS sequence"/>
</dbReference>
<feature type="compositionally biased region" description="Acidic residues" evidence="2">
    <location>
        <begin position="804"/>
        <end position="815"/>
    </location>
</feature>
<dbReference type="Gene3D" id="2.130.10.10">
    <property type="entry name" value="YVTN repeat-like/Quinoprotein amine dehydrogenase"/>
    <property type="match status" value="1"/>
</dbReference>
<feature type="compositionally biased region" description="Acidic residues" evidence="2">
    <location>
        <begin position="1616"/>
        <end position="1655"/>
    </location>
</feature>
<dbReference type="Gene3D" id="6.10.140.530">
    <property type="match status" value="4"/>
</dbReference>
<dbReference type="InterPro" id="IPR001680">
    <property type="entry name" value="WD40_rpt"/>
</dbReference>
<reference evidence="4 5" key="1">
    <citation type="journal article" date="2021" name="Sci. Rep.">
        <title>The genome of the diatom Chaetoceros tenuissimus carries an ancient integrated fragment of an extant virus.</title>
        <authorList>
            <person name="Hongo Y."/>
            <person name="Kimura K."/>
            <person name="Takaki Y."/>
            <person name="Yoshida Y."/>
            <person name="Baba S."/>
            <person name="Kobayashi G."/>
            <person name="Nagasaki K."/>
            <person name="Hano T."/>
            <person name="Tomaru Y."/>
        </authorList>
    </citation>
    <scope>NUCLEOTIDE SEQUENCE [LARGE SCALE GENOMIC DNA]</scope>
    <source>
        <strain evidence="4 5">NIES-3715</strain>
    </source>
</reference>
<feature type="domain" description="Helicase-associated" evidence="3">
    <location>
        <begin position="606"/>
        <end position="669"/>
    </location>
</feature>
<keyword evidence="5" id="KW-1185">Reference proteome</keyword>
<dbReference type="EMBL" id="BLLK01000022">
    <property type="protein sequence ID" value="GFH46499.1"/>
    <property type="molecule type" value="Genomic_DNA"/>
</dbReference>
<dbReference type="SMART" id="SM00320">
    <property type="entry name" value="WD40"/>
    <property type="match status" value="5"/>
</dbReference>
<feature type="domain" description="Helicase-associated" evidence="3">
    <location>
        <begin position="855"/>
        <end position="919"/>
    </location>
</feature>
<feature type="compositionally biased region" description="Acidic residues" evidence="2">
    <location>
        <begin position="785"/>
        <end position="796"/>
    </location>
</feature>
<feature type="compositionally biased region" description="Basic and acidic residues" evidence="2">
    <location>
        <begin position="1577"/>
        <end position="1600"/>
    </location>
</feature>
<gene>
    <name evidence="4" type="ORF">CTEN210_02973</name>
</gene>
<dbReference type="Pfam" id="PF03457">
    <property type="entry name" value="HA"/>
    <property type="match status" value="4"/>
</dbReference>
<keyword evidence="1" id="KW-0175">Coiled coil</keyword>
<dbReference type="InterPro" id="IPR005114">
    <property type="entry name" value="Helicase_assoc"/>
</dbReference>
<name>A0AAD3CKM4_9STRA</name>
<feature type="coiled-coil region" evidence="1">
    <location>
        <begin position="83"/>
        <end position="110"/>
    </location>
</feature>
<evidence type="ECO:0000313" key="5">
    <source>
        <dbReference type="Proteomes" id="UP001054902"/>
    </source>
</evidence>
<sequence>MFPNQFMNGSGHGFPNNNQSQGFMNSMNGMNSMLNGNMMNMNTMQQQQSSSMGMMNSYGNNMTDNSYNNGNSNHGNMDETREAQLQEEAFSRAKQNVQQQQQDLKTFQDLISQTGKNVQMGQFSTGNIPMEEEEEEEASKNVFKEYEQEDNPSQDIFIPGMLPLELEMNGTPEQKERYIAAMLYQRELKEEDANSTSNANQIMSDEQIIQQKIQEMDENMQQNIQETMQQEMQQNMQDNMQQNMQQNMLQNIQQNMPFSQMIMNQEQMQVMNNQVVQMGNFNNGDQVLGRTFIVPAQPTIVSGNGVWDMNRNNNNIHNEMNSVPTHTIPLSTGNASIMIPASSNMSMQGYTMSGNMMMSDNGTSTTINMNPYPARILGVLRESGGQLDGGVTGSIMIPSFNPLAPSYNPYAVDTGINSGDDNMMSSHDVQNDVSTLPEQTFNPYAMNEGRNSVDDNMMNSDDGQNDAYGLPEQTLLQQSHGNEQNDTSEQPDQMLHQPNVDEQNDASALPDQTLQQSHVNEQNESNTEWKEKYHLLTRYKMLNGHVNVPPDFHIEGINLGRFVQKQKDLCRNFYSKGCDEQCGLTNHQCKLLEYIGLVETKIPGNSWLKRYKELEHFQEKHGHCNVPTSIDKSLGNWVRNQRQLYRKYTIGTPSPMTEEKIILLERIGFAWKNEGKSKEMSSIGNSDKGEYEDNFISEDKNETSPQYQEDGQNYINGNEENITKSSDENRIGLKLVDEKQEHDRSSRASKDLLSVDYAPQIIVDGRKLSHILFSKTPHMFYVEGDNPESDFYEEESVQSRSSEYDDEADSEDNVLSDDSSNGSNDSEESDYDEILEKIERETSSFGNSGYNTNRHFIKRFQELIKFKKRFGHVQVTKMAERSSLACWISTQRAKHRKYVEGETSTLTELRIAALVKIGVTFPNSNVTKDSLEEMVEKVLPKRGETGRCLVSRESAWNLRFQELLEYKMKHGHCLVHEGSQTLINWTKRQRQRYKEYTKLGCRAITDSQVQRMNEIGFSWTNPCSTKIEETKLESEGMEAFETLDDELIYRVLGFLVDDIHAIISFFSTSNRFVCMMKTPRSSDSLFRECYVSSYGIDQVWKMSQNKTYNESSWLDILREGATFEDALNLLRDIDDGQVNVDDIGADSESYVRNEDGLGILSRKDEYTSLISENINLTPKGMSGSWSKGYSGLELFTVEEKEGESKASDVFFAVFGDFNGVRIMRNFHPEFKSVGMKRIGKVACALSVPKISFTNSSQNDNPRRPVLIVGTEAGGIASIFPVKNKGIVDQYGIVSMNHAHETEVTCLSLLPTSRTKHDALDMLISAGNDGKAFVYPHSLSSNPYDFELHNCALCIQNNAPITSLIPTIVDNRILLVVGDKNGKVALWRAKNPSSFADGIDFEFEKISKVTSAFASKVSVEKICLLNDKTIASGSSRGDIFVWRIHEKKSKKSDRQYKLAKTWAIRNAHSSKITSMSSYANILLTTGKGDATTNAWSSSGVKIATIKNGTNLKSEDLLSQPELNKVERQVYSYQGLQSSIICNLVCNNSLLSLSRDGTICRWYYRDLLEQEIKSQLQSTEKRKIEQDQSNNEKRVKMDHTMDQESEGNESVGNISDYSDSDIDSDSSESVGDSDEDDVDSESSDEEDIESDNDFDWQ</sequence>
<dbReference type="SUPFAM" id="SSF50978">
    <property type="entry name" value="WD40 repeat-like"/>
    <property type="match status" value="1"/>
</dbReference>
<feature type="compositionally biased region" description="Basic and acidic residues" evidence="2">
    <location>
        <begin position="687"/>
        <end position="702"/>
    </location>
</feature>
<feature type="region of interest" description="Disordered" evidence="2">
    <location>
        <begin position="784"/>
        <end position="831"/>
    </location>
</feature>
<feature type="domain" description="Helicase-associated" evidence="3">
    <location>
        <begin position="953"/>
        <end position="1017"/>
    </location>
</feature>
<dbReference type="InterPro" id="IPR036322">
    <property type="entry name" value="WD40_repeat_dom_sf"/>
</dbReference>
<comment type="caution">
    <text evidence="4">The sequence shown here is derived from an EMBL/GenBank/DDBJ whole genome shotgun (WGS) entry which is preliminary data.</text>
</comment>